<evidence type="ECO:0000313" key="2">
    <source>
        <dbReference type="EMBL" id="KAK6149854.1"/>
    </source>
</evidence>
<evidence type="ECO:0000313" key="3">
    <source>
        <dbReference type="Proteomes" id="UP001318860"/>
    </source>
</evidence>
<name>A0ABR0WUE9_REHGL</name>
<accession>A0ABR0WUE9</accession>
<feature type="region of interest" description="Disordered" evidence="1">
    <location>
        <begin position="657"/>
        <end position="708"/>
    </location>
</feature>
<dbReference type="PANTHER" id="PTHR46245:SF10">
    <property type="entry name" value="B3 DOMAIN-CONTAINING TRANSCRIPTION FACTOR VAL3"/>
    <property type="match status" value="1"/>
</dbReference>
<gene>
    <name evidence="2" type="ORF">DH2020_017379</name>
</gene>
<keyword evidence="3" id="KW-1185">Reference proteome</keyword>
<protein>
    <submittedName>
        <fullName evidence="2">Uncharacterized protein</fullName>
    </submittedName>
</protein>
<reference evidence="2 3" key="1">
    <citation type="journal article" date="2021" name="Comput. Struct. Biotechnol. J.">
        <title>De novo genome assembly of the potent medicinal plant Rehmannia glutinosa using nanopore technology.</title>
        <authorList>
            <person name="Ma L."/>
            <person name="Dong C."/>
            <person name="Song C."/>
            <person name="Wang X."/>
            <person name="Zheng X."/>
            <person name="Niu Y."/>
            <person name="Chen S."/>
            <person name="Feng W."/>
        </authorList>
    </citation>
    <scope>NUCLEOTIDE SEQUENCE [LARGE SCALE GENOMIC DNA]</scope>
    <source>
        <strain evidence="2">DH-2019</strain>
    </source>
</reference>
<feature type="compositionally biased region" description="Polar residues" evidence="1">
    <location>
        <begin position="669"/>
        <end position="688"/>
    </location>
</feature>
<sequence>MRYCENNTVELPNGPRKLIGAGRLTRPEVARQAIGENGRPESARIRSILLCSNMNRWRGVTWLKIESLNCGGEVDVPRRNSSKPCARTVAMTWTRQKEKLLRFNRTVKGFGYAMSSSTTNVCFNSNCKEALLTWRSGWRRRTGEYADLCDRCASAYEDGKFCETFHLNASGWRCCESCGKTPNPAWPPPPLHFLPSQPERMKDLSVKTWSSIAGSGPVPWRQAASLFNSSDIQSNAHLRMPFEIDVSGGIDRYRVCDRLSTAPPEMKQEHSYERLIAGKLRLGPSETLQNGNTGHDVREQPYPFVNDIKPIFPKNDSSSSNLNLATASSSKIEADDAHLSSILSEPPSISIPVGKQGCIHSGVDLCGEPQMRSGKTRDCQGRNQLLPRYRPQITDEELQQISGEYPMAAGLMLEPEGKLVMGGRKSLVVPSSDQVDEVTIIGSEASTLREGSARNKSGDVVSVNGHTKEKILEDKPSIHSMRKNSSFGAKSKRPRIETEDVIELKITWKEAQGLMRTPAKIVPSIVVVEGCEFEEFEGACIRSLCSFAEELTKEQLEQMLPTTNKDPSKKEEITERDTDLFVALEGLDTVANLAIQGEREGLPASSENRTKHPRHKPGCTCIVCLQPPSGQGSKHEQSCDCVVCSSLKRRFKTLMERREKKQMEKEAEFSSQNLQCQQLPENSSLNQEEASKSGYLDEPNGGKSSTSPLKAQIDLNIQPEREEDLSPGSDSVGPMKIFRQQRSLGSDVIGNLVVQQDGIGGVNFISCMALDGGHHKTS</sequence>
<dbReference type="PANTHER" id="PTHR46245">
    <property type="entry name" value="B3 DOMAIN-CONTAINING PROTEIN OS07G0563300"/>
    <property type="match status" value="1"/>
</dbReference>
<feature type="compositionally biased region" description="Basic and acidic residues" evidence="1">
    <location>
        <begin position="657"/>
        <end position="668"/>
    </location>
</feature>
<dbReference type="EMBL" id="JABTTQ020000009">
    <property type="protein sequence ID" value="KAK6149854.1"/>
    <property type="molecule type" value="Genomic_DNA"/>
</dbReference>
<comment type="caution">
    <text evidence="2">The sequence shown here is derived from an EMBL/GenBank/DDBJ whole genome shotgun (WGS) entry which is preliminary data.</text>
</comment>
<dbReference type="Proteomes" id="UP001318860">
    <property type="component" value="Unassembled WGS sequence"/>
</dbReference>
<proteinExistence type="predicted"/>
<organism evidence="2 3">
    <name type="scientific">Rehmannia glutinosa</name>
    <name type="common">Chinese foxglove</name>
    <dbReference type="NCBI Taxonomy" id="99300"/>
    <lineage>
        <taxon>Eukaryota</taxon>
        <taxon>Viridiplantae</taxon>
        <taxon>Streptophyta</taxon>
        <taxon>Embryophyta</taxon>
        <taxon>Tracheophyta</taxon>
        <taxon>Spermatophyta</taxon>
        <taxon>Magnoliopsida</taxon>
        <taxon>eudicotyledons</taxon>
        <taxon>Gunneridae</taxon>
        <taxon>Pentapetalae</taxon>
        <taxon>asterids</taxon>
        <taxon>lamiids</taxon>
        <taxon>Lamiales</taxon>
        <taxon>Orobanchaceae</taxon>
        <taxon>Rehmannieae</taxon>
        <taxon>Rehmannia</taxon>
    </lineage>
</organism>
<evidence type="ECO:0000256" key="1">
    <source>
        <dbReference type="SAM" id="MobiDB-lite"/>
    </source>
</evidence>